<proteinExistence type="predicted"/>
<organism evidence="5 6">
    <name type="scientific">Sphingopyxis bauzanensis</name>
    <dbReference type="NCBI Taxonomy" id="651663"/>
    <lineage>
        <taxon>Bacteria</taxon>
        <taxon>Pseudomonadati</taxon>
        <taxon>Pseudomonadota</taxon>
        <taxon>Alphaproteobacteria</taxon>
        <taxon>Sphingomonadales</taxon>
        <taxon>Sphingomonadaceae</taxon>
        <taxon>Sphingopyxis</taxon>
    </lineage>
</organism>
<dbReference type="SUPFAM" id="SSF52540">
    <property type="entry name" value="P-loop containing nucleoside triphosphate hydrolases"/>
    <property type="match status" value="1"/>
</dbReference>
<dbReference type="PANTHER" id="PTHR39206">
    <property type="entry name" value="SLL8004 PROTEIN"/>
    <property type="match status" value="1"/>
</dbReference>
<evidence type="ECO:0000313" key="5">
    <source>
        <dbReference type="EMBL" id="OWQ99001.1"/>
    </source>
</evidence>
<evidence type="ECO:0000256" key="2">
    <source>
        <dbReference type="ARBA" id="ARBA00022840"/>
    </source>
</evidence>
<dbReference type="AlphaFoldDB" id="A0A246K0V1"/>
<feature type="domain" description="Zeta toxin" evidence="4">
    <location>
        <begin position="17"/>
        <end position="184"/>
    </location>
</feature>
<keyword evidence="1" id="KW-0547">Nucleotide-binding</keyword>
<dbReference type="EMBL" id="NISK01000001">
    <property type="protein sequence ID" value="OWQ99001.1"/>
    <property type="molecule type" value="Genomic_DNA"/>
</dbReference>
<sequence length="247" mass="26932">MTSLARAVDGILAAQLASGKPLAIILAGHNGSGKSTMWYQHLAPQLQIPLVNADRMMLSILPETSASAPLPEWARTLRDQNESWMKVAQNGVQAFVAEALSNGVPFAMETVFSHWRELEDGSIESKIDQIKQMQANGYFVLLLFVGLANAVLSTLRVQTRVARGGHAVDAAKLADRFPRTQMAIRLAATVADAAILVDNSREEKLAFSVCRIQQQNEVTFDMRDGGDVPLAIQSWLDIVAPREPLAD</sequence>
<dbReference type="RefSeq" id="WP_088439657.1">
    <property type="nucleotide sequence ID" value="NZ_BMMC01000018.1"/>
</dbReference>
<accession>A0A246K0V1</accession>
<dbReference type="Pfam" id="PF06414">
    <property type="entry name" value="Zeta_toxin"/>
    <property type="match status" value="1"/>
</dbReference>
<dbReference type="GO" id="GO:0005524">
    <property type="term" value="F:ATP binding"/>
    <property type="evidence" value="ECO:0007669"/>
    <property type="project" value="UniProtKB-KW"/>
</dbReference>
<gene>
    <name evidence="5" type="ORF">CDQ92_02150</name>
</gene>
<keyword evidence="3" id="KW-1133">Transmembrane helix</keyword>
<feature type="transmembrane region" description="Helical" evidence="3">
    <location>
        <begin position="135"/>
        <end position="155"/>
    </location>
</feature>
<keyword evidence="6" id="KW-1185">Reference proteome</keyword>
<evidence type="ECO:0000259" key="4">
    <source>
        <dbReference type="Pfam" id="PF06414"/>
    </source>
</evidence>
<dbReference type="Gene3D" id="3.40.50.300">
    <property type="entry name" value="P-loop containing nucleotide triphosphate hydrolases"/>
    <property type="match status" value="1"/>
</dbReference>
<name>A0A246K0V1_9SPHN</name>
<dbReference type="GO" id="GO:0016301">
    <property type="term" value="F:kinase activity"/>
    <property type="evidence" value="ECO:0007669"/>
    <property type="project" value="InterPro"/>
</dbReference>
<evidence type="ECO:0000313" key="6">
    <source>
        <dbReference type="Proteomes" id="UP000197361"/>
    </source>
</evidence>
<keyword evidence="3" id="KW-0472">Membrane</keyword>
<dbReference type="Proteomes" id="UP000197361">
    <property type="component" value="Unassembled WGS sequence"/>
</dbReference>
<dbReference type="OrthoDB" id="9791543at2"/>
<evidence type="ECO:0000256" key="1">
    <source>
        <dbReference type="ARBA" id="ARBA00022741"/>
    </source>
</evidence>
<keyword evidence="3" id="KW-0812">Transmembrane</keyword>
<dbReference type="InterPro" id="IPR027417">
    <property type="entry name" value="P-loop_NTPase"/>
</dbReference>
<protein>
    <submittedName>
        <fullName evidence="5">Toxin</fullName>
    </submittedName>
</protein>
<dbReference type="InterPro" id="IPR010488">
    <property type="entry name" value="Zeta_toxin_domain"/>
</dbReference>
<keyword evidence="2" id="KW-0067">ATP-binding</keyword>
<comment type="caution">
    <text evidence="5">The sequence shown here is derived from an EMBL/GenBank/DDBJ whole genome shotgun (WGS) entry which is preliminary data.</text>
</comment>
<reference evidence="5 6" key="1">
    <citation type="journal article" date="2010" name="Int. J. Syst. Evol. Microbiol.">
        <title>Sphingopyxis bauzanensis sp. nov., a psychrophilic bacterium isolated from soil.</title>
        <authorList>
            <person name="Zhang D.C."/>
            <person name="Liu H.C."/>
            <person name="Xin Y.H."/>
            <person name="Zhou Y.G."/>
            <person name="Schinner F."/>
            <person name="Margesin R."/>
        </authorList>
    </citation>
    <scope>NUCLEOTIDE SEQUENCE [LARGE SCALE GENOMIC DNA]</scope>
    <source>
        <strain evidence="5 6">DSM 22271</strain>
    </source>
</reference>
<evidence type="ECO:0000256" key="3">
    <source>
        <dbReference type="SAM" id="Phobius"/>
    </source>
</evidence>
<dbReference type="PANTHER" id="PTHR39206:SF1">
    <property type="entry name" value="SLL8004 PROTEIN"/>
    <property type="match status" value="1"/>
</dbReference>